<organism evidence="1 2">
    <name type="scientific">Sphingomonas populi</name>
    <dbReference type="NCBI Taxonomy" id="2484750"/>
    <lineage>
        <taxon>Bacteria</taxon>
        <taxon>Pseudomonadati</taxon>
        <taxon>Pseudomonadota</taxon>
        <taxon>Alphaproteobacteria</taxon>
        <taxon>Sphingomonadales</taxon>
        <taxon>Sphingomonadaceae</taxon>
        <taxon>Sphingomonas</taxon>
    </lineage>
</organism>
<proteinExistence type="predicted"/>
<reference evidence="1 2" key="1">
    <citation type="submission" date="2019-02" db="EMBL/GenBank/DDBJ databases">
        <authorList>
            <person name="Li Y."/>
        </authorList>
    </citation>
    <scope>NUCLEOTIDE SEQUENCE [LARGE SCALE GENOMIC DNA]</scope>
    <source>
        <strain evidence="1 2">3-7</strain>
    </source>
</reference>
<gene>
    <name evidence="1" type="ORF">EWE75_23820</name>
</gene>
<accession>A0A4V2DBT0</accession>
<dbReference type="Proteomes" id="UP000292085">
    <property type="component" value="Unassembled WGS sequence"/>
</dbReference>
<evidence type="ECO:0000313" key="1">
    <source>
        <dbReference type="EMBL" id="RZF59058.1"/>
    </source>
</evidence>
<name>A0A4V2DBT0_9SPHN</name>
<evidence type="ECO:0000313" key="2">
    <source>
        <dbReference type="Proteomes" id="UP000292085"/>
    </source>
</evidence>
<dbReference type="OrthoDB" id="7584051at2"/>
<dbReference type="EMBL" id="SGIS01000097">
    <property type="protein sequence ID" value="RZF59058.1"/>
    <property type="molecule type" value="Genomic_DNA"/>
</dbReference>
<protein>
    <submittedName>
        <fullName evidence="1">Uncharacterized protein</fullName>
    </submittedName>
</protein>
<dbReference type="AlphaFoldDB" id="A0A4V2DBT0"/>
<comment type="caution">
    <text evidence="1">The sequence shown here is derived from an EMBL/GenBank/DDBJ whole genome shotgun (WGS) entry which is preliminary data.</text>
</comment>
<sequence length="96" mass="10687">MDADQITVTLDANQALVLFDLLARWEGDKHSARPTDECFENVAEVRALVDLFQKLDGELVDTLSAVRDYEQAVSEARERVADGPGVQLLGPWRNDS</sequence>
<keyword evidence="2" id="KW-1185">Reference proteome</keyword>
<dbReference type="RefSeq" id="WP_130160532.1">
    <property type="nucleotide sequence ID" value="NZ_SGIS01000097.1"/>
</dbReference>